<accession>A0A3S0NWG7</accession>
<dbReference type="SUPFAM" id="SSF90123">
    <property type="entry name" value="ABC transporter transmembrane region"/>
    <property type="match status" value="1"/>
</dbReference>
<name>A0A3S0NWG7_9GAMM</name>
<keyword evidence="2 5" id="KW-0812">Transmembrane</keyword>
<keyword evidence="3 5" id="KW-1133">Transmembrane helix</keyword>
<evidence type="ECO:0000256" key="4">
    <source>
        <dbReference type="ARBA" id="ARBA00023136"/>
    </source>
</evidence>
<reference evidence="7" key="1">
    <citation type="submission" date="2018-12" db="EMBL/GenBank/DDBJ databases">
        <authorList>
            <person name="Jadhav K."/>
            <person name="Kushwaha B."/>
            <person name="Jadhav I."/>
        </authorList>
    </citation>
    <scope>NUCLEOTIDE SEQUENCE [LARGE SCALE GENOMIC DNA]</scope>
    <source>
        <strain evidence="7">SBS 10</strain>
    </source>
</reference>
<dbReference type="GO" id="GO:0005886">
    <property type="term" value="C:plasma membrane"/>
    <property type="evidence" value="ECO:0007669"/>
    <property type="project" value="UniProtKB-SubCell"/>
</dbReference>
<evidence type="ECO:0000256" key="2">
    <source>
        <dbReference type="ARBA" id="ARBA00022692"/>
    </source>
</evidence>
<feature type="transmembrane region" description="Helical" evidence="5">
    <location>
        <begin position="43"/>
        <end position="61"/>
    </location>
</feature>
<dbReference type="EMBL" id="RXHI01000029">
    <property type="protein sequence ID" value="RUA21942.1"/>
    <property type="molecule type" value="Genomic_DNA"/>
</dbReference>
<evidence type="ECO:0000259" key="6">
    <source>
        <dbReference type="PROSITE" id="PS50929"/>
    </source>
</evidence>
<dbReference type="GO" id="GO:0005524">
    <property type="term" value="F:ATP binding"/>
    <property type="evidence" value="ECO:0007669"/>
    <property type="project" value="InterPro"/>
</dbReference>
<protein>
    <recommendedName>
        <fullName evidence="6">ABC transmembrane type-1 domain-containing protein</fullName>
    </recommendedName>
</protein>
<keyword evidence="4 5" id="KW-0472">Membrane</keyword>
<dbReference type="InterPro" id="IPR036640">
    <property type="entry name" value="ABC1_TM_sf"/>
</dbReference>
<dbReference type="InterPro" id="IPR011527">
    <property type="entry name" value="ABC1_TM_dom"/>
</dbReference>
<proteinExistence type="predicted"/>
<comment type="subcellular location">
    <subcellularLocation>
        <location evidence="1">Cell membrane</location>
        <topology evidence="1">Multi-pass membrane protein</topology>
    </subcellularLocation>
</comment>
<sequence length="161" mass="17848">MASRLTADTSVLQTLFGSSISLALRNLVMLMGASVLMLITQPWLSTLLLGIPVTVLPILWFGRRVRRCRARARTAWPNSAATLARRSLAYAPCRRSRMKAKTATLRCPGRGSLQLRRWHAPAWFGIAMLAQPSPWYAKAVASSVSWTHDSWRFAGLTSTPP</sequence>
<evidence type="ECO:0000256" key="5">
    <source>
        <dbReference type="SAM" id="Phobius"/>
    </source>
</evidence>
<evidence type="ECO:0000256" key="3">
    <source>
        <dbReference type="ARBA" id="ARBA00022989"/>
    </source>
</evidence>
<evidence type="ECO:0000256" key="1">
    <source>
        <dbReference type="ARBA" id="ARBA00004651"/>
    </source>
</evidence>
<gene>
    <name evidence="7" type="ORF">DSL92_08765</name>
</gene>
<feature type="domain" description="ABC transmembrane type-1" evidence="6">
    <location>
        <begin position="1"/>
        <end position="75"/>
    </location>
</feature>
<organism evidence="7">
    <name type="scientific">Billgrantia gudaonensis</name>
    <dbReference type="NCBI Taxonomy" id="376427"/>
    <lineage>
        <taxon>Bacteria</taxon>
        <taxon>Pseudomonadati</taxon>
        <taxon>Pseudomonadota</taxon>
        <taxon>Gammaproteobacteria</taxon>
        <taxon>Oceanospirillales</taxon>
        <taxon>Halomonadaceae</taxon>
        <taxon>Billgrantia</taxon>
    </lineage>
</organism>
<evidence type="ECO:0000313" key="7">
    <source>
        <dbReference type="EMBL" id="RUA21942.1"/>
    </source>
</evidence>
<dbReference type="PROSITE" id="PS50929">
    <property type="entry name" value="ABC_TM1F"/>
    <property type="match status" value="1"/>
</dbReference>
<dbReference type="AlphaFoldDB" id="A0A3S0NWG7"/>
<dbReference type="Gene3D" id="1.20.1560.10">
    <property type="entry name" value="ABC transporter type 1, transmembrane domain"/>
    <property type="match status" value="1"/>
</dbReference>
<dbReference type="GO" id="GO:0140359">
    <property type="term" value="F:ABC-type transporter activity"/>
    <property type="evidence" value="ECO:0007669"/>
    <property type="project" value="InterPro"/>
</dbReference>
<dbReference type="Pfam" id="PF00664">
    <property type="entry name" value="ABC_membrane"/>
    <property type="match status" value="1"/>
</dbReference>
<comment type="caution">
    <text evidence="7">The sequence shown here is derived from an EMBL/GenBank/DDBJ whole genome shotgun (WGS) entry which is preliminary data.</text>
</comment>